<feature type="domain" description="Knr4/Smi1-like" evidence="1">
    <location>
        <begin position="38"/>
        <end position="182"/>
    </location>
</feature>
<sequence>MDRWDAEAVRERIHEKAARDPKLTVHGAAEHRYELGRRRTEAEVQAFEGAYGIRLPESYRTFLVEVGDGGAGPAYGLLPLLDPVPEEHWDEWASVDERRRDRTPGFLATPFRFTGHVPIGRVLDSDTSLVGSLTLCEMGCATYYRLVVNGPCAGQVWSHDPDWGGFRPGPDFRDWYTAWLDQP</sequence>
<comment type="caution">
    <text evidence="2">The sequence shown here is derived from an EMBL/GenBank/DDBJ whole genome shotgun (WGS) entry which is preliminary data.</text>
</comment>
<dbReference type="Proteomes" id="UP000054241">
    <property type="component" value="Unassembled WGS sequence"/>
</dbReference>
<dbReference type="EMBL" id="LMWL01000084">
    <property type="protein sequence ID" value="KUM91095.1"/>
    <property type="molecule type" value="Genomic_DNA"/>
</dbReference>
<evidence type="ECO:0000313" key="2">
    <source>
        <dbReference type="EMBL" id="KUM91095.1"/>
    </source>
</evidence>
<name>A0A101NDK6_9ACTN</name>
<evidence type="ECO:0000259" key="1">
    <source>
        <dbReference type="SMART" id="SM00860"/>
    </source>
</evidence>
<dbReference type="Pfam" id="PF09346">
    <property type="entry name" value="SMI1_KNR4"/>
    <property type="match status" value="1"/>
</dbReference>
<gene>
    <name evidence="2" type="ORF">AQI88_38585</name>
</gene>
<keyword evidence="3" id="KW-1185">Reference proteome</keyword>
<protein>
    <recommendedName>
        <fullName evidence="1">Knr4/Smi1-like domain-containing protein</fullName>
    </recommendedName>
</protein>
<dbReference type="OrthoDB" id="1190024at2"/>
<reference evidence="2 3" key="1">
    <citation type="submission" date="2015-10" db="EMBL/GenBank/DDBJ databases">
        <title>Draft genome sequence of Streptomyces cellostaticus DSM 40189, type strain for the species Streptomyces cellostaticus.</title>
        <authorList>
            <person name="Ruckert C."/>
            <person name="Winkler A."/>
            <person name="Kalinowski J."/>
            <person name="Kampfer P."/>
            <person name="Glaeser S."/>
        </authorList>
    </citation>
    <scope>NUCLEOTIDE SEQUENCE [LARGE SCALE GENOMIC DNA]</scope>
    <source>
        <strain evidence="2 3">DSM 40189</strain>
    </source>
</reference>
<accession>A0A101NDK6</accession>
<dbReference type="RefSeq" id="WP_067009497.1">
    <property type="nucleotide sequence ID" value="NZ_BNDU01000002.1"/>
</dbReference>
<dbReference type="STRING" id="67285.AQI88_38585"/>
<evidence type="ECO:0000313" key="3">
    <source>
        <dbReference type="Proteomes" id="UP000054241"/>
    </source>
</evidence>
<dbReference type="Gene3D" id="3.40.1580.10">
    <property type="entry name" value="SMI1/KNR4-like"/>
    <property type="match status" value="1"/>
</dbReference>
<proteinExistence type="predicted"/>
<dbReference type="SUPFAM" id="SSF160631">
    <property type="entry name" value="SMI1/KNR4-like"/>
    <property type="match status" value="1"/>
</dbReference>
<organism evidence="2 3">
    <name type="scientific">Streptomyces cellostaticus</name>
    <dbReference type="NCBI Taxonomy" id="67285"/>
    <lineage>
        <taxon>Bacteria</taxon>
        <taxon>Bacillati</taxon>
        <taxon>Actinomycetota</taxon>
        <taxon>Actinomycetes</taxon>
        <taxon>Kitasatosporales</taxon>
        <taxon>Streptomycetaceae</taxon>
        <taxon>Streptomyces</taxon>
    </lineage>
</organism>
<dbReference type="InterPro" id="IPR018958">
    <property type="entry name" value="Knr4/Smi1-like_dom"/>
</dbReference>
<dbReference type="InterPro" id="IPR037883">
    <property type="entry name" value="Knr4/Smi1-like_sf"/>
</dbReference>
<dbReference type="AlphaFoldDB" id="A0A101NDK6"/>
<dbReference type="SMART" id="SM00860">
    <property type="entry name" value="SMI1_KNR4"/>
    <property type="match status" value="1"/>
</dbReference>